<accession>A0A4Q7ZSF8</accession>
<evidence type="ECO:0000256" key="2">
    <source>
        <dbReference type="SAM" id="Phobius"/>
    </source>
</evidence>
<gene>
    <name evidence="3" type="ORF">EV385_5334</name>
</gene>
<keyword evidence="4" id="KW-1185">Reference proteome</keyword>
<name>A0A4Q7ZSF8_9ACTN</name>
<keyword evidence="2" id="KW-0812">Transmembrane</keyword>
<evidence type="ECO:0000313" key="4">
    <source>
        <dbReference type="Proteomes" id="UP000292564"/>
    </source>
</evidence>
<organism evidence="3 4">
    <name type="scientific">Krasilnikovia cinnamomea</name>
    <dbReference type="NCBI Taxonomy" id="349313"/>
    <lineage>
        <taxon>Bacteria</taxon>
        <taxon>Bacillati</taxon>
        <taxon>Actinomycetota</taxon>
        <taxon>Actinomycetes</taxon>
        <taxon>Micromonosporales</taxon>
        <taxon>Micromonosporaceae</taxon>
        <taxon>Krasilnikovia</taxon>
    </lineage>
</organism>
<dbReference type="OrthoDB" id="3612087at2"/>
<keyword evidence="2" id="KW-1133">Transmembrane helix</keyword>
<comment type="caution">
    <text evidence="3">The sequence shown here is derived from an EMBL/GenBank/DDBJ whole genome shotgun (WGS) entry which is preliminary data.</text>
</comment>
<reference evidence="3 4" key="1">
    <citation type="submission" date="2019-02" db="EMBL/GenBank/DDBJ databases">
        <title>Sequencing the genomes of 1000 actinobacteria strains.</title>
        <authorList>
            <person name="Klenk H.-P."/>
        </authorList>
    </citation>
    <scope>NUCLEOTIDE SEQUENCE [LARGE SCALE GENOMIC DNA]</scope>
    <source>
        <strain evidence="3 4">DSM 45162</strain>
    </source>
</reference>
<dbReference type="AlphaFoldDB" id="A0A4Q7ZSF8"/>
<evidence type="ECO:0000256" key="1">
    <source>
        <dbReference type="SAM" id="MobiDB-lite"/>
    </source>
</evidence>
<dbReference type="RefSeq" id="WP_130511900.1">
    <property type="nucleotide sequence ID" value="NZ_SHKY01000001.1"/>
</dbReference>
<keyword evidence="2" id="KW-0472">Membrane</keyword>
<dbReference type="Proteomes" id="UP000292564">
    <property type="component" value="Unassembled WGS sequence"/>
</dbReference>
<protein>
    <submittedName>
        <fullName evidence="3">Uncharacterized protein</fullName>
    </submittedName>
</protein>
<evidence type="ECO:0000313" key="3">
    <source>
        <dbReference type="EMBL" id="RZU53409.1"/>
    </source>
</evidence>
<feature type="region of interest" description="Disordered" evidence="1">
    <location>
        <begin position="300"/>
        <end position="323"/>
    </location>
</feature>
<proteinExistence type="predicted"/>
<dbReference type="EMBL" id="SHKY01000001">
    <property type="protein sequence ID" value="RZU53409.1"/>
    <property type="molecule type" value="Genomic_DNA"/>
</dbReference>
<feature type="transmembrane region" description="Helical" evidence="2">
    <location>
        <begin position="38"/>
        <end position="58"/>
    </location>
</feature>
<sequence length="323" mass="34773">MHTTEDLRAALQNPHTVSEPNIAAIVARGRRRRRARRILGAATALLVVGAAAAAPNLVSGLRRPASAHTAADTQQHSTDNRFHYYRSIGYRQDSPGSPRCGYVHEAWYPFDSRQPGRAVLADGVVLPAPDWAGDPRALAAQPRCSYKVQETDRLMQGTTGMPGMPENRGSWGQPSKEFIAALPDTPEALLQHAVTAVVNDPVNQQQRKSLTDPSSNLRYVYAFGSLADLISSDYPDVTPQVQATTLQAMLLIPGVRKDSSMKDLLGRTGIGLVGPAEKGESPRDVVTYIIDPQTGQYLGASYTGGRSASTSTTVDDTTTRPGE</sequence>